<dbReference type="Proteomes" id="UP001205906">
    <property type="component" value="Unassembled WGS sequence"/>
</dbReference>
<feature type="domain" description="Major facilitator superfamily (MFS) profile" evidence="8">
    <location>
        <begin position="21"/>
        <end position="408"/>
    </location>
</feature>
<comment type="caution">
    <text evidence="9">The sequence shown here is derived from an EMBL/GenBank/DDBJ whole genome shotgun (WGS) entry which is preliminary data.</text>
</comment>
<feature type="transmembrane region" description="Helical" evidence="7">
    <location>
        <begin position="228"/>
        <end position="253"/>
    </location>
</feature>
<feature type="transmembrane region" description="Helical" evidence="7">
    <location>
        <begin position="26"/>
        <end position="45"/>
    </location>
</feature>
<keyword evidence="6 7" id="KW-0472">Membrane</keyword>
<feature type="transmembrane region" description="Helical" evidence="7">
    <location>
        <begin position="179"/>
        <end position="198"/>
    </location>
</feature>
<evidence type="ECO:0000256" key="7">
    <source>
        <dbReference type="SAM" id="Phobius"/>
    </source>
</evidence>
<keyword evidence="3" id="KW-1003">Cell membrane</keyword>
<dbReference type="InterPro" id="IPR005829">
    <property type="entry name" value="Sugar_transporter_CS"/>
</dbReference>
<dbReference type="SUPFAM" id="SSF103473">
    <property type="entry name" value="MFS general substrate transporter"/>
    <property type="match status" value="1"/>
</dbReference>
<accession>A0ABT1C8L5</accession>
<dbReference type="PROSITE" id="PS50850">
    <property type="entry name" value="MFS"/>
    <property type="match status" value="1"/>
</dbReference>
<dbReference type="PANTHER" id="PTHR23513:SF9">
    <property type="entry name" value="ENTEROBACTIN EXPORTER ENTS"/>
    <property type="match status" value="1"/>
</dbReference>
<dbReference type="CDD" id="cd06173">
    <property type="entry name" value="MFS_MefA_like"/>
    <property type="match status" value="1"/>
</dbReference>
<dbReference type="RefSeq" id="WP_252820472.1">
    <property type="nucleotide sequence ID" value="NZ_JAMXQS010000007.1"/>
</dbReference>
<evidence type="ECO:0000256" key="1">
    <source>
        <dbReference type="ARBA" id="ARBA00004651"/>
    </source>
</evidence>
<keyword evidence="10" id="KW-1185">Reference proteome</keyword>
<feature type="transmembrane region" description="Helical" evidence="7">
    <location>
        <begin position="57"/>
        <end position="78"/>
    </location>
</feature>
<name>A0ABT1C8L5_9HYPH</name>
<dbReference type="Gene3D" id="1.20.1250.20">
    <property type="entry name" value="MFS general substrate transporter like domains"/>
    <property type="match status" value="1"/>
</dbReference>
<keyword evidence="2" id="KW-0813">Transport</keyword>
<gene>
    <name evidence="9" type="ORF">NGM99_15430</name>
</gene>
<evidence type="ECO:0000256" key="5">
    <source>
        <dbReference type="ARBA" id="ARBA00022989"/>
    </source>
</evidence>
<comment type="subcellular location">
    <subcellularLocation>
        <location evidence="1">Cell membrane</location>
        <topology evidence="1">Multi-pass membrane protein</topology>
    </subcellularLocation>
</comment>
<dbReference type="PANTHER" id="PTHR23513">
    <property type="entry name" value="INTEGRAL MEMBRANE EFFLUX PROTEIN-RELATED"/>
    <property type="match status" value="1"/>
</dbReference>
<protein>
    <submittedName>
        <fullName evidence="9">MFS transporter</fullName>
    </submittedName>
</protein>
<feature type="transmembrane region" description="Helical" evidence="7">
    <location>
        <begin position="294"/>
        <end position="327"/>
    </location>
</feature>
<dbReference type="PROSITE" id="PS00216">
    <property type="entry name" value="SUGAR_TRANSPORT_1"/>
    <property type="match status" value="1"/>
</dbReference>
<evidence type="ECO:0000313" key="10">
    <source>
        <dbReference type="Proteomes" id="UP001205906"/>
    </source>
</evidence>
<evidence type="ECO:0000256" key="3">
    <source>
        <dbReference type="ARBA" id="ARBA00022475"/>
    </source>
</evidence>
<sequence>MTTASETTAEGERFAAFRHGPFLRYWLARFFGTFATQIVSVSVGWQIYDLTRNPLDLGYVGLVQFAPALLLVLVTGAVSDRFGRRKVMGLSTLLEAACAAALLALTVHGLVSPLPIFATLLVFGIARAFFGPAAASLVANLVPAEDFANAVAWNSSAWQTATIVGPVAGGLLYGLNAEIAYGTATVLMLAAAVLVFSIPKPAQAKEQAEPTSLQTLFAGFRYIWSEKIVLGAISLDLFAVLLSGAVALLPVYARDILHLGPWGLGLLRSAPGIGAIVVAVWLAGHPIRDHAGYILLFFVALFGAVTVVFGLSTITWLSIVALALLGATDMVSVYVRETLIQLWTPDRVRGRVNAVNMVFVGASNELGEFRAGLMAHAFGTVSAVVFGGVGAIAVAGIWAVLFPALRKVRRLDGRV</sequence>
<evidence type="ECO:0000256" key="2">
    <source>
        <dbReference type="ARBA" id="ARBA00022448"/>
    </source>
</evidence>
<keyword evidence="5 7" id="KW-1133">Transmembrane helix</keyword>
<feature type="transmembrane region" description="Helical" evidence="7">
    <location>
        <begin position="259"/>
        <end position="282"/>
    </location>
</feature>
<evidence type="ECO:0000256" key="6">
    <source>
        <dbReference type="ARBA" id="ARBA00023136"/>
    </source>
</evidence>
<evidence type="ECO:0000256" key="4">
    <source>
        <dbReference type="ARBA" id="ARBA00022692"/>
    </source>
</evidence>
<dbReference type="EMBL" id="JAMXQS010000007">
    <property type="protein sequence ID" value="MCO6051176.1"/>
    <property type="molecule type" value="Genomic_DNA"/>
</dbReference>
<reference evidence="9 10" key="1">
    <citation type="submission" date="2022-06" db="EMBL/GenBank/DDBJ databases">
        <title>Mesorhizobium sp. strain RP14 Genome sequencing and assembly.</title>
        <authorList>
            <person name="Kim I."/>
        </authorList>
    </citation>
    <scope>NUCLEOTIDE SEQUENCE [LARGE SCALE GENOMIC DNA]</scope>
    <source>
        <strain evidence="10">RP14(2022)</strain>
    </source>
</reference>
<proteinExistence type="predicted"/>
<dbReference type="Pfam" id="PF05977">
    <property type="entry name" value="MFS_3"/>
    <property type="match status" value="1"/>
</dbReference>
<feature type="transmembrane region" description="Helical" evidence="7">
    <location>
        <begin position="383"/>
        <end position="405"/>
    </location>
</feature>
<evidence type="ECO:0000313" key="9">
    <source>
        <dbReference type="EMBL" id="MCO6051176.1"/>
    </source>
</evidence>
<keyword evidence="4 7" id="KW-0812">Transmembrane</keyword>
<evidence type="ECO:0000259" key="8">
    <source>
        <dbReference type="PROSITE" id="PS50850"/>
    </source>
</evidence>
<dbReference type="InterPro" id="IPR010290">
    <property type="entry name" value="TM_effector"/>
</dbReference>
<organism evidence="9 10">
    <name type="scientific">Mesorhizobium liriopis</name>
    <dbReference type="NCBI Taxonomy" id="2953882"/>
    <lineage>
        <taxon>Bacteria</taxon>
        <taxon>Pseudomonadati</taxon>
        <taxon>Pseudomonadota</taxon>
        <taxon>Alphaproteobacteria</taxon>
        <taxon>Hyphomicrobiales</taxon>
        <taxon>Phyllobacteriaceae</taxon>
        <taxon>Mesorhizobium</taxon>
    </lineage>
</organism>
<dbReference type="InterPro" id="IPR020846">
    <property type="entry name" value="MFS_dom"/>
</dbReference>
<dbReference type="InterPro" id="IPR036259">
    <property type="entry name" value="MFS_trans_sf"/>
</dbReference>